<evidence type="ECO:0000256" key="1">
    <source>
        <dbReference type="ARBA" id="ARBA00002919"/>
    </source>
</evidence>
<dbReference type="UniPathway" id="UPA00028">
    <property type="reaction ID" value="UER00004"/>
</dbReference>
<dbReference type="InterPro" id="IPR013332">
    <property type="entry name" value="KPR_N"/>
</dbReference>
<dbReference type="SUPFAM" id="SSF48179">
    <property type="entry name" value="6-phosphogluconate dehydrogenase C-terminal domain-like"/>
    <property type="match status" value="1"/>
</dbReference>
<dbReference type="AlphaFoldDB" id="A0A387FW79"/>
<evidence type="ECO:0000256" key="5">
    <source>
        <dbReference type="ARBA" id="ARBA00019465"/>
    </source>
</evidence>
<name>A0A387FW79_9HYPH</name>
<dbReference type="GO" id="GO:0015940">
    <property type="term" value="P:pantothenate biosynthetic process"/>
    <property type="evidence" value="ECO:0007669"/>
    <property type="project" value="UniProtKB-UniPathway"/>
</dbReference>
<evidence type="ECO:0000256" key="4">
    <source>
        <dbReference type="ARBA" id="ARBA00013014"/>
    </source>
</evidence>
<dbReference type="SUPFAM" id="SSF51735">
    <property type="entry name" value="NAD(P)-binding Rossmann-fold domains"/>
    <property type="match status" value="1"/>
</dbReference>
<gene>
    <name evidence="14" type="primary">panE</name>
    <name evidence="14" type="ORF">CCGE525_13515</name>
</gene>
<evidence type="ECO:0000259" key="13">
    <source>
        <dbReference type="Pfam" id="PF08546"/>
    </source>
</evidence>
<evidence type="ECO:0000313" key="14">
    <source>
        <dbReference type="EMBL" id="AYG61455.1"/>
    </source>
</evidence>
<dbReference type="InterPro" id="IPR003710">
    <property type="entry name" value="ApbA"/>
</dbReference>
<evidence type="ECO:0000256" key="3">
    <source>
        <dbReference type="ARBA" id="ARBA00007870"/>
    </source>
</evidence>
<feature type="domain" description="Ketopantoate reductase C-terminal" evidence="13">
    <location>
        <begin position="179"/>
        <end position="302"/>
    </location>
</feature>
<dbReference type="Gene3D" id="3.40.50.720">
    <property type="entry name" value="NAD(P)-binding Rossmann-like Domain"/>
    <property type="match status" value="1"/>
</dbReference>
<dbReference type="Pfam" id="PF08546">
    <property type="entry name" value="ApbA_C"/>
    <property type="match status" value="1"/>
</dbReference>
<dbReference type="FunFam" id="1.10.1040.10:FF:000017">
    <property type="entry name" value="2-dehydropantoate 2-reductase"/>
    <property type="match status" value="1"/>
</dbReference>
<sequence length="309" mass="33181">MRILVVGAGGIGGYFGGRLAATGRDVTFLVRPKRAEILRKNGLVIRSPLGDAHIAVPKVVTADELGETFDLILLSCKAYDLEDAIASFTPAVGPETAILPLLNGMAHLDRLETRFGAEAILGGTCFISATIGQDGEILHMNDLHRLTYGDRRGGMPASIEAIAAVFADAGFMAQASETILTDMWEKWIFIAATAGMTCLMRSSIGDFVAAGADKLALKLIDECAEIAACHGFALSKIADERIRENLTRAGSPITASMLRDIQAGGRIESDQIIGDLLNRADPAKRPSYFMLETVYAHLKAYEVRRAREG</sequence>
<evidence type="ECO:0000256" key="11">
    <source>
        <dbReference type="RuleBase" id="RU362068"/>
    </source>
</evidence>
<accession>A0A387FW79</accession>
<proteinExistence type="inferred from homology"/>
<evidence type="ECO:0000256" key="10">
    <source>
        <dbReference type="ARBA" id="ARBA00048793"/>
    </source>
</evidence>
<keyword evidence="6 11" id="KW-0566">Pantothenate biosynthesis</keyword>
<dbReference type="InterPro" id="IPR008927">
    <property type="entry name" value="6-PGluconate_DH-like_C_sf"/>
</dbReference>
<comment type="similarity">
    <text evidence="3 11">Belongs to the ketopantoate reductase family.</text>
</comment>
<dbReference type="KEGG" id="rjg:CCGE525_13515"/>
<dbReference type="EMBL" id="CP032694">
    <property type="protein sequence ID" value="AYG61455.1"/>
    <property type="molecule type" value="Genomic_DNA"/>
</dbReference>
<dbReference type="PANTHER" id="PTHR21708">
    <property type="entry name" value="PROBABLE 2-DEHYDROPANTOATE 2-REDUCTASE"/>
    <property type="match status" value="1"/>
</dbReference>
<evidence type="ECO:0000256" key="2">
    <source>
        <dbReference type="ARBA" id="ARBA00004994"/>
    </source>
</evidence>
<reference evidence="14 15" key="1">
    <citation type="submission" date="2018-10" db="EMBL/GenBank/DDBJ databases">
        <title>Rhizobium etli, R. leguminosarum and a new Rhizobium genospecies from Phaseolus dumosus.</title>
        <authorList>
            <person name="Ramirez-Puebla S.T."/>
            <person name="Rogel-Hernandez M.A."/>
            <person name="Guerrero G."/>
            <person name="Ormeno-Orrillo E."/>
            <person name="Martinez-Romero J.C."/>
            <person name="Negrete-Yankelevich S."/>
            <person name="Martinez-Romero E."/>
        </authorList>
    </citation>
    <scope>NUCLEOTIDE SEQUENCE [LARGE SCALE GENOMIC DNA]</scope>
    <source>
        <strain evidence="14 15">CCGE525</strain>
    </source>
</reference>
<dbReference type="NCBIfam" id="NF005094">
    <property type="entry name" value="PRK06522.2-5"/>
    <property type="match status" value="1"/>
</dbReference>
<keyword evidence="8 11" id="KW-0560">Oxidoreductase</keyword>
<protein>
    <recommendedName>
        <fullName evidence="5 11">2-dehydropantoate 2-reductase</fullName>
        <ecNumber evidence="4 11">1.1.1.169</ecNumber>
    </recommendedName>
    <alternativeName>
        <fullName evidence="9 11">Ketopantoate reductase</fullName>
    </alternativeName>
</protein>
<dbReference type="InterPro" id="IPR051402">
    <property type="entry name" value="KPR-Related"/>
</dbReference>
<dbReference type="NCBIfam" id="TIGR00745">
    <property type="entry name" value="apbA_panE"/>
    <property type="match status" value="1"/>
</dbReference>
<comment type="catalytic activity">
    <reaction evidence="10 11">
        <text>(R)-pantoate + NADP(+) = 2-dehydropantoate + NADPH + H(+)</text>
        <dbReference type="Rhea" id="RHEA:16233"/>
        <dbReference type="ChEBI" id="CHEBI:11561"/>
        <dbReference type="ChEBI" id="CHEBI:15378"/>
        <dbReference type="ChEBI" id="CHEBI:15980"/>
        <dbReference type="ChEBI" id="CHEBI:57783"/>
        <dbReference type="ChEBI" id="CHEBI:58349"/>
        <dbReference type="EC" id="1.1.1.169"/>
    </reaction>
</comment>
<dbReference type="GO" id="GO:0008677">
    <property type="term" value="F:2-dehydropantoate 2-reductase activity"/>
    <property type="evidence" value="ECO:0007669"/>
    <property type="project" value="UniProtKB-EC"/>
</dbReference>
<dbReference type="InterPro" id="IPR036291">
    <property type="entry name" value="NAD(P)-bd_dom_sf"/>
</dbReference>
<dbReference type="Gene3D" id="1.10.1040.10">
    <property type="entry name" value="N-(1-d-carboxylethyl)-l-norvaline Dehydrogenase, domain 2"/>
    <property type="match status" value="1"/>
</dbReference>
<evidence type="ECO:0000313" key="15">
    <source>
        <dbReference type="Proteomes" id="UP000282195"/>
    </source>
</evidence>
<dbReference type="Proteomes" id="UP000282195">
    <property type="component" value="Chromosome"/>
</dbReference>
<keyword evidence="15" id="KW-1185">Reference proteome</keyword>
<dbReference type="GO" id="GO:0005737">
    <property type="term" value="C:cytoplasm"/>
    <property type="evidence" value="ECO:0007669"/>
    <property type="project" value="TreeGrafter"/>
</dbReference>
<feature type="domain" description="Ketopantoate reductase N-terminal" evidence="12">
    <location>
        <begin position="3"/>
        <end position="151"/>
    </location>
</feature>
<dbReference type="InterPro" id="IPR013752">
    <property type="entry name" value="KPA_reductase"/>
</dbReference>
<comment type="pathway">
    <text evidence="2 11">Cofactor biosynthesis; (R)-pantothenate biosynthesis; (R)-pantoate from 3-methyl-2-oxobutanoate: step 2/2.</text>
</comment>
<keyword evidence="7 11" id="KW-0521">NADP</keyword>
<evidence type="ECO:0000256" key="7">
    <source>
        <dbReference type="ARBA" id="ARBA00022857"/>
    </source>
</evidence>
<comment type="function">
    <text evidence="1 11">Catalyzes the NADPH-dependent reduction of ketopantoate into pantoic acid.</text>
</comment>
<dbReference type="Pfam" id="PF02558">
    <property type="entry name" value="ApbA"/>
    <property type="match status" value="1"/>
</dbReference>
<dbReference type="FunFam" id="3.40.50.720:FF:000307">
    <property type="entry name" value="2-dehydropantoate 2-reductase"/>
    <property type="match status" value="1"/>
</dbReference>
<evidence type="ECO:0000259" key="12">
    <source>
        <dbReference type="Pfam" id="PF02558"/>
    </source>
</evidence>
<dbReference type="EC" id="1.1.1.169" evidence="4 11"/>
<dbReference type="PANTHER" id="PTHR21708:SF26">
    <property type="entry name" value="2-DEHYDROPANTOATE 2-REDUCTASE"/>
    <property type="match status" value="1"/>
</dbReference>
<evidence type="ECO:0000256" key="9">
    <source>
        <dbReference type="ARBA" id="ARBA00032024"/>
    </source>
</evidence>
<organism evidence="14 15">
    <name type="scientific">Rhizobium jaguaris</name>
    <dbReference type="NCBI Taxonomy" id="1312183"/>
    <lineage>
        <taxon>Bacteria</taxon>
        <taxon>Pseudomonadati</taxon>
        <taxon>Pseudomonadota</taxon>
        <taxon>Alphaproteobacteria</taxon>
        <taxon>Hyphomicrobiales</taxon>
        <taxon>Rhizobiaceae</taxon>
        <taxon>Rhizobium/Agrobacterium group</taxon>
        <taxon>Rhizobium</taxon>
    </lineage>
</organism>
<dbReference type="RefSeq" id="WP_120706400.1">
    <property type="nucleotide sequence ID" value="NZ_CP032694.1"/>
</dbReference>
<dbReference type="InterPro" id="IPR013328">
    <property type="entry name" value="6PGD_dom2"/>
</dbReference>
<evidence type="ECO:0000256" key="6">
    <source>
        <dbReference type="ARBA" id="ARBA00022655"/>
    </source>
</evidence>
<evidence type="ECO:0000256" key="8">
    <source>
        <dbReference type="ARBA" id="ARBA00023002"/>
    </source>
</evidence>
<dbReference type="OrthoDB" id="9796561at2"/>